<feature type="transmembrane region" description="Helical" evidence="1">
    <location>
        <begin position="6"/>
        <end position="26"/>
    </location>
</feature>
<proteinExistence type="predicted"/>
<dbReference type="AlphaFoldDB" id="A0AAP0NTV8"/>
<gene>
    <name evidence="2" type="ORF">Scep_017036</name>
</gene>
<keyword evidence="3" id="KW-1185">Reference proteome</keyword>
<comment type="caution">
    <text evidence="2">The sequence shown here is derived from an EMBL/GenBank/DDBJ whole genome shotgun (WGS) entry which is preliminary data.</text>
</comment>
<evidence type="ECO:0000256" key="1">
    <source>
        <dbReference type="SAM" id="Phobius"/>
    </source>
</evidence>
<reference evidence="2 3" key="1">
    <citation type="submission" date="2024-01" db="EMBL/GenBank/DDBJ databases">
        <title>Genome assemblies of Stephania.</title>
        <authorList>
            <person name="Yang L."/>
        </authorList>
    </citation>
    <scope>NUCLEOTIDE SEQUENCE [LARGE SCALE GENOMIC DNA]</scope>
    <source>
        <strain evidence="2">JXDWG</strain>
        <tissue evidence="2">Leaf</tissue>
    </source>
</reference>
<name>A0AAP0NTV8_9MAGN</name>
<organism evidence="2 3">
    <name type="scientific">Stephania cephalantha</name>
    <dbReference type="NCBI Taxonomy" id="152367"/>
    <lineage>
        <taxon>Eukaryota</taxon>
        <taxon>Viridiplantae</taxon>
        <taxon>Streptophyta</taxon>
        <taxon>Embryophyta</taxon>
        <taxon>Tracheophyta</taxon>
        <taxon>Spermatophyta</taxon>
        <taxon>Magnoliopsida</taxon>
        <taxon>Ranunculales</taxon>
        <taxon>Menispermaceae</taxon>
        <taxon>Menispermoideae</taxon>
        <taxon>Cissampelideae</taxon>
        <taxon>Stephania</taxon>
    </lineage>
</organism>
<dbReference type="Proteomes" id="UP001419268">
    <property type="component" value="Unassembled WGS sequence"/>
</dbReference>
<evidence type="ECO:0000313" key="3">
    <source>
        <dbReference type="Proteomes" id="UP001419268"/>
    </source>
</evidence>
<keyword evidence="1" id="KW-0812">Transmembrane</keyword>
<accession>A0AAP0NTV8</accession>
<keyword evidence="1" id="KW-1133">Transmembrane helix</keyword>
<keyword evidence="1" id="KW-0472">Membrane</keyword>
<sequence>MGFSECWGGGALMLIVVVFSAVNFTVVEGNYGWIKADATFYGDETGSETMLIGSGVVREALHEEFEWRDRRGRSLRRGYRFEDEDRVVGDQCAAALAADDRVLDEFPIAGEADRLDYRRGVFLNAVTNRIIRIGRSGTIIIDAETAPTSITLIPAPRRTNS</sequence>
<dbReference type="EMBL" id="JBBNAG010000007">
    <property type="protein sequence ID" value="KAK9118943.1"/>
    <property type="molecule type" value="Genomic_DNA"/>
</dbReference>
<evidence type="ECO:0000313" key="2">
    <source>
        <dbReference type="EMBL" id="KAK9118943.1"/>
    </source>
</evidence>
<protein>
    <submittedName>
        <fullName evidence="2">Uncharacterized protein</fullName>
    </submittedName>
</protein>